<dbReference type="EMBL" id="SPQQ01000013">
    <property type="protein sequence ID" value="TGE35517.1"/>
    <property type="molecule type" value="Genomic_DNA"/>
</dbReference>
<keyword evidence="3" id="KW-1185">Reference proteome</keyword>
<comment type="caution">
    <text evidence="2">The sequence shown here is derived from an EMBL/GenBank/DDBJ whole genome shotgun (WGS) entry which is preliminary data.</text>
</comment>
<dbReference type="Proteomes" id="UP000298460">
    <property type="component" value="Unassembled WGS sequence"/>
</dbReference>
<name>A0A4Z0R0L8_9FIRM</name>
<dbReference type="AlphaFoldDB" id="A0A4Z0R0L8"/>
<accession>A0A4Z0R0L8</accession>
<feature type="domain" description="Conserved hypothetical protein CHP02679 N terminus" evidence="1">
    <location>
        <begin position="15"/>
        <end position="56"/>
    </location>
</feature>
<reference evidence="2 3" key="1">
    <citation type="submission" date="2019-03" db="EMBL/GenBank/DDBJ databases">
        <title>Draft Genome Sequence of Desulfosporosinus fructosivorans Strain 63.6F, Isolated from Marine Sediment in the Baltic Sea.</title>
        <authorList>
            <person name="Hausmann B."/>
            <person name="Vandieken V."/>
            <person name="Pjevac P."/>
            <person name="Schreck K."/>
            <person name="Herbold C.W."/>
            <person name="Loy A."/>
        </authorList>
    </citation>
    <scope>NUCLEOTIDE SEQUENCE [LARGE SCALE GENOMIC DNA]</scope>
    <source>
        <strain evidence="2 3">63.6F</strain>
    </source>
</reference>
<proteinExistence type="predicted"/>
<dbReference type="Pfam" id="PF11796">
    <property type="entry name" value="DUF3323"/>
    <property type="match status" value="1"/>
</dbReference>
<protein>
    <recommendedName>
        <fullName evidence="1">Conserved hypothetical protein CHP02679 N terminus domain-containing protein</fullName>
    </recommendedName>
</protein>
<organism evidence="2 3">
    <name type="scientific">Desulfosporosinus fructosivorans</name>
    <dbReference type="NCBI Taxonomy" id="2018669"/>
    <lineage>
        <taxon>Bacteria</taxon>
        <taxon>Bacillati</taxon>
        <taxon>Bacillota</taxon>
        <taxon>Clostridia</taxon>
        <taxon>Eubacteriales</taxon>
        <taxon>Desulfitobacteriaceae</taxon>
        <taxon>Desulfosporosinus</taxon>
    </lineage>
</organism>
<evidence type="ECO:0000313" key="2">
    <source>
        <dbReference type="EMBL" id="TGE35517.1"/>
    </source>
</evidence>
<evidence type="ECO:0000313" key="3">
    <source>
        <dbReference type="Proteomes" id="UP000298460"/>
    </source>
</evidence>
<dbReference type="InterPro" id="IPR024466">
    <property type="entry name" value="CHP02679_N"/>
</dbReference>
<sequence>MQFVKPLTASQVNRRHPNKIERLPMFARRITKDPHGFDPNSDTGRILLQALKIWNSNCEQAIHSRSRHLGLKRA</sequence>
<dbReference type="RefSeq" id="WP_158408572.1">
    <property type="nucleotide sequence ID" value="NZ_SPQQ01000013.1"/>
</dbReference>
<dbReference type="OrthoDB" id="1661308at2"/>
<gene>
    <name evidence="2" type="ORF">E4K67_24675</name>
</gene>
<evidence type="ECO:0000259" key="1">
    <source>
        <dbReference type="Pfam" id="PF11796"/>
    </source>
</evidence>